<dbReference type="InterPro" id="IPR005616">
    <property type="entry name" value="CcmH/CycL/Ccl2/NrfF_N"/>
</dbReference>
<keyword evidence="5" id="KW-0201">Cytochrome c-type biogenesis</keyword>
<evidence type="ECO:0000256" key="1">
    <source>
        <dbReference type="ARBA" id="ARBA00010342"/>
    </source>
</evidence>
<dbReference type="RefSeq" id="WP_037534879.1">
    <property type="nucleotide sequence ID" value="NZ_JBBBDM010000003.1"/>
</dbReference>
<keyword evidence="10" id="KW-1185">Reference proteome</keyword>
<dbReference type="Pfam" id="PF03918">
    <property type="entry name" value="CcmH"/>
    <property type="match status" value="1"/>
</dbReference>
<comment type="caution">
    <text evidence="9">The sequence shown here is derived from an EMBL/GenBank/DDBJ whole genome shotgun (WGS) entry which is preliminary data.</text>
</comment>
<dbReference type="EMBL" id="JBBBDM010000003">
    <property type="protein sequence ID" value="MEI5687015.1"/>
    <property type="molecule type" value="Genomic_DNA"/>
</dbReference>
<evidence type="ECO:0000256" key="7">
    <source>
        <dbReference type="RuleBase" id="RU364112"/>
    </source>
</evidence>
<sequence length="133" mass="14420">MRRLLLPLALLAAPALADPTTPPSALADTQLRDPAQEAQARALMTTLRCLVCQGQSIADSDASMAGDMRALVRSRIAAGERPAAIRTWLVERYGDYVSYDPPLGPATWPLWLAPVALLVVGALIARSSFRRRR</sequence>
<evidence type="ECO:0000256" key="4">
    <source>
        <dbReference type="ARBA" id="ARBA00022729"/>
    </source>
</evidence>
<dbReference type="PANTHER" id="PTHR47870:SF1">
    <property type="entry name" value="CYTOCHROME C-TYPE BIOGENESIS PROTEIN CCMH"/>
    <property type="match status" value="1"/>
</dbReference>
<keyword evidence="7" id="KW-0472">Membrane</keyword>
<keyword evidence="2 7" id="KW-0349">Heme</keyword>
<keyword evidence="3 7" id="KW-0479">Metal-binding</keyword>
<reference evidence="9 10" key="1">
    <citation type="journal article" date="2013" name="Int. J. Syst. Evol. Microbiol.">
        <title>Sphingomonas kyungheensis sp. nov., a bacterium with ginsenoside-converting activity isolated from soil of a ginseng field.</title>
        <authorList>
            <person name="Son H.M."/>
            <person name="Yang J.E."/>
            <person name="Park Y."/>
            <person name="Han C.K."/>
            <person name="Kim S.G."/>
            <person name="Kook M."/>
            <person name="Yi T.H."/>
        </authorList>
    </citation>
    <scope>NUCLEOTIDE SEQUENCE [LARGE SCALE GENOMIC DNA]</scope>
    <source>
        <strain evidence="9 10">LMG 26582</strain>
    </source>
</reference>
<organism evidence="9 10">
    <name type="scientific">Sphingomonas kyungheensis</name>
    <dbReference type="NCBI Taxonomy" id="1069987"/>
    <lineage>
        <taxon>Bacteria</taxon>
        <taxon>Pseudomonadati</taxon>
        <taxon>Pseudomonadota</taxon>
        <taxon>Alphaproteobacteria</taxon>
        <taxon>Sphingomonadales</taxon>
        <taxon>Sphingomonadaceae</taxon>
        <taxon>Sphingomonas</taxon>
    </lineage>
</organism>
<evidence type="ECO:0000256" key="5">
    <source>
        <dbReference type="ARBA" id="ARBA00022748"/>
    </source>
</evidence>
<keyword evidence="4 7" id="KW-0732">Signal</keyword>
<comment type="similarity">
    <text evidence="1 7">Belongs to the CcmH/CycL/Ccl2/NrfF family.</text>
</comment>
<gene>
    <name evidence="9" type="ORF">V8201_07975</name>
</gene>
<evidence type="ECO:0000259" key="8">
    <source>
        <dbReference type="Pfam" id="PF03918"/>
    </source>
</evidence>
<evidence type="ECO:0000256" key="6">
    <source>
        <dbReference type="ARBA" id="ARBA00023004"/>
    </source>
</evidence>
<keyword evidence="7" id="KW-0812">Transmembrane</keyword>
<keyword evidence="7" id="KW-1133">Transmembrane helix</keyword>
<dbReference type="InterPro" id="IPR051263">
    <property type="entry name" value="C-type_cytochrome_biogenesis"/>
</dbReference>
<keyword evidence="6 7" id="KW-0408">Iron</keyword>
<accession>A0ABU8H1Y3</accession>
<feature type="signal peptide" evidence="7">
    <location>
        <begin position="1"/>
        <end position="17"/>
    </location>
</feature>
<feature type="domain" description="CcmH/CycL/Ccl2/NrfF N-terminal" evidence="8">
    <location>
        <begin position="25"/>
        <end position="133"/>
    </location>
</feature>
<evidence type="ECO:0000256" key="3">
    <source>
        <dbReference type="ARBA" id="ARBA00022723"/>
    </source>
</evidence>
<dbReference type="InterPro" id="IPR038297">
    <property type="entry name" value="CcmH/CycL/NrfF/Ccl2_sf"/>
</dbReference>
<proteinExistence type="inferred from homology"/>
<dbReference type="Gene3D" id="1.10.8.640">
    <property type="entry name" value="Cytochrome C biogenesis protein"/>
    <property type="match status" value="1"/>
</dbReference>
<protein>
    <recommendedName>
        <fullName evidence="7">Cytochrome c-type biogenesis protein</fullName>
    </recommendedName>
</protein>
<comment type="function">
    <text evidence="7">Possible subunit of a heme lyase.</text>
</comment>
<evidence type="ECO:0000256" key="2">
    <source>
        <dbReference type="ARBA" id="ARBA00022617"/>
    </source>
</evidence>
<evidence type="ECO:0000313" key="10">
    <source>
        <dbReference type="Proteomes" id="UP001367771"/>
    </source>
</evidence>
<feature type="chain" id="PRO_5044952652" description="Cytochrome c-type biogenesis protein" evidence="7">
    <location>
        <begin position="18"/>
        <end position="133"/>
    </location>
</feature>
<evidence type="ECO:0000313" key="9">
    <source>
        <dbReference type="EMBL" id="MEI5687015.1"/>
    </source>
</evidence>
<dbReference type="PANTHER" id="PTHR47870">
    <property type="entry name" value="CYTOCHROME C-TYPE BIOGENESIS PROTEIN CCMH"/>
    <property type="match status" value="1"/>
</dbReference>
<dbReference type="CDD" id="cd16378">
    <property type="entry name" value="CcmH_N"/>
    <property type="match status" value="1"/>
</dbReference>
<name>A0ABU8H1Y3_9SPHN</name>
<dbReference type="Proteomes" id="UP001367771">
    <property type="component" value="Unassembled WGS sequence"/>
</dbReference>
<feature type="transmembrane region" description="Helical" evidence="7">
    <location>
        <begin position="108"/>
        <end position="125"/>
    </location>
</feature>